<dbReference type="AlphaFoldDB" id="A0A2U1KU42"/>
<dbReference type="SUPFAM" id="SSF56219">
    <property type="entry name" value="DNase I-like"/>
    <property type="match status" value="1"/>
</dbReference>
<name>A0A2U1KU42_ARTAN</name>
<keyword evidence="1" id="KW-0548">Nucleotidyltransferase</keyword>
<gene>
    <name evidence="1" type="ORF">CTI12_AA563630</name>
</gene>
<accession>A0A2U1KU42</accession>
<dbReference type="OrthoDB" id="1932741at2759"/>
<keyword evidence="1" id="KW-0808">Transferase</keyword>
<dbReference type="GO" id="GO:0003964">
    <property type="term" value="F:RNA-directed DNA polymerase activity"/>
    <property type="evidence" value="ECO:0007669"/>
    <property type="project" value="UniProtKB-KW"/>
</dbReference>
<reference evidence="1 2" key="1">
    <citation type="journal article" date="2018" name="Mol. Plant">
        <title>The genome of Artemisia annua provides insight into the evolution of Asteraceae family and artemisinin biosynthesis.</title>
        <authorList>
            <person name="Shen Q."/>
            <person name="Zhang L."/>
            <person name="Liao Z."/>
            <person name="Wang S."/>
            <person name="Yan T."/>
            <person name="Shi P."/>
            <person name="Liu M."/>
            <person name="Fu X."/>
            <person name="Pan Q."/>
            <person name="Wang Y."/>
            <person name="Lv Z."/>
            <person name="Lu X."/>
            <person name="Zhang F."/>
            <person name="Jiang W."/>
            <person name="Ma Y."/>
            <person name="Chen M."/>
            <person name="Hao X."/>
            <person name="Li L."/>
            <person name="Tang Y."/>
            <person name="Lv G."/>
            <person name="Zhou Y."/>
            <person name="Sun X."/>
            <person name="Brodelius P.E."/>
            <person name="Rose J.K.C."/>
            <person name="Tang K."/>
        </authorList>
    </citation>
    <scope>NUCLEOTIDE SEQUENCE [LARGE SCALE GENOMIC DNA]</scope>
    <source>
        <strain evidence="2">cv. Huhao1</strain>
        <tissue evidence="1">Leaf</tissue>
    </source>
</reference>
<evidence type="ECO:0000313" key="1">
    <source>
        <dbReference type="EMBL" id="PWA40243.1"/>
    </source>
</evidence>
<comment type="caution">
    <text evidence="1">The sequence shown here is derived from an EMBL/GenBank/DDBJ whole genome shotgun (WGS) entry which is preliminary data.</text>
</comment>
<protein>
    <submittedName>
        <fullName evidence="1">RNA-directed DNA polymerase, eukaryota, Reverse transcriptase zinc-binding domain protein</fullName>
    </submittedName>
</protein>
<keyword evidence="2" id="KW-1185">Reference proteome</keyword>
<evidence type="ECO:0000313" key="2">
    <source>
        <dbReference type="Proteomes" id="UP000245207"/>
    </source>
</evidence>
<organism evidence="1 2">
    <name type="scientific">Artemisia annua</name>
    <name type="common">Sweet wormwood</name>
    <dbReference type="NCBI Taxonomy" id="35608"/>
    <lineage>
        <taxon>Eukaryota</taxon>
        <taxon>Viridiplantae</taxon>
        <taxon>Streptophyta</taxon>
        <taxon>Embryophyta</taxon>
        <taxon>Tracheophyta</taxon>
        <taxon>Spermatophyta</taxon>
        <taxon>Magnoliopsida</taxon>
        <taxon>eudicotyledons</taxon>
        <taxon>Gunneridae</taxon>
        <taxon>Pentapetalae</taxon>
        <taxon>asterids</taxon>
        <taxon>campanulids</taxon>
        <taxon>Asterales</taxon>
        <taxon>Asteraceae</taxon>
        <taxon>Asteroideae</taxon>
        <taxon>Anthemideae</taxon>
        <taxon>Artemisiinae</taxon>
        <taxon>Artemisia</taxon>
    </lineage>
</organism>
<dbReference type="Gene3D" id="3.60.10.10">
    <property type="entry name" value="Endonuclease/exonuclease/phosphatase"/>
    <property type="match status" value="1"/>
</dbReference>
<sequence length="114" mass="12732">MHTANKYEALNEAEVLEENIEDVLEGTSSIAKDLSAEEVPDLNIAMWNIRSMNKKKKQKDVLNFIREENINVCGIIETHIKPVVLSKVANFAFGGWEWVSNSSLSIAGCRILIG</sequence>
<keyword evidence="1" id="KW-0695">RNA-directed DNA polymerase</keyword>
<proteinExistence type="predicted"/>
<dbReference type="EMBL" id="PKPP01013944">
    <property type="protein sequence ID" value="PWA40243.1"/>
    <property type="molecule type" value="Genomic_DNA"/>
</dbReference>
<dbReference type="InterPro" id="IPR036691">
    <property type="entry name" value="Endo/exonu/phosph_ase_sf"/>
</dbReference>
<dbReference type="Proteomes" id="UP000245207">
    <property type="component" value="Unassembled WGS sequence"/>
</dbReference>